<keyword evidence="5" id="KW-0496">Mitochondrion</keyword>
<dbReference type="PANTHER" id="PTHR36091:SF1">
    <property type="entry name" value="ALTERED INHERITANCE OF MITOCHONDRIA PROTEIN 9, MITOCHONDRIAL"/>
    <property type="match status" value="1"/>
</dbReference>
<evidence type="ECO:0000313" key="9">
    <source>
        <dbReference type="Proteomes" id="UP000243797"/>
    </source>
</evidence>
<evidence type="ECO:0000256" key="5">
    <source>
        <dbReference type="ARBA" id="ARBA00023128"/>
    </source>
</evidence>
<comment type="subcellular location">
    <subcellularLocation>
        <location evidence="1">Mitochondrion</location>
    </subcellularLocation>
</comment>
<evidence type="ECO:0000256" key="4">
    <source>
        <dbReference type="ARBA" id="ARBA00022946"/>
    </source>
</evidence>
<dbReference type="SUPFAM" id="SSF56112">
    <property type="entry name" value="Protein kinase-like (PK-like)"/>
    <property type="match status" value="1"/>
</dbReference>
<dbReference type="InParanoid" id="A0A2K1QT93"/>
<gene>
    <name evidence="8" type="ORF">CAC42_7666</name>
</gene>
<protein>
    <recommendedName>
        <fullName evidence="3">Altered inheritance of mitochondria protein 9, mitochondrial</fullName>
    </recommendedName>
    <alternativeName>
        <fullName evidence="6">Found in mitochondrial proteome protein 29</fullName>
    </alternativeName>
</protein>
<dbReference type="InterPro" id="IPR051035">
    <property type="entry name" value="Mito_inheritance_9"/>
</dbReference>
<keyword evidence="4" id="KW-0809">Transit peptide</keyword>
<feature type="domain" description="Aminoglycoside phosphotransferase" evidence="7">
    <location>
        <begin position="83"/>
        <end position="307"/>
    </location>
</feature>
<dbReference type="OrthoDB" id="2831558at2759"/>
<comment type="similarity">
    <text evidence="2">Belongs to the AIM9 family.</text>
</comment>
<reference evidence="8 9" key="1">
    <citation type="submission" date="2017-06" db="EMBL/GenBank/DDBJ databases">
        <title>Draft genome sequence of a variant of Elsinoe murrayae.</title>
        <authorList>
            <person name="Cheng Q."/>
        </authorList>
    </citation>
    <scope>NUCLEOTIDE SEQUENCE [LARGE SCALE GENOMIC DNA]</scope>
    <source>
        <strain evidence="8 9">CQ-2017a</strain>
    </source>
</reference>
<evidence type="ECO:0000256" key="1">
    <source>
        <dbReference type="ARBA" id="ARBA00004173"/>
    </source>
</evidence>
<evidence type="ECO:0000256" key="3">
    <source>
        <dbReference type="ARBA" id="ARBA00016197"/>
    </source>
</evidence>
<dbReference type="Proteomes" id="UP000243797">
    <property type="component" value="Unassembled WGS sequence"/>
</dbReference>
<dbReference type="AlphaFoldDB" id="A0A2K1QT93"/>
<evidence type="ECO:0000256" key="6">
    <source>
        <dbReference type="ARBA" id="ARBA00031849"/>
    </source>
</evidence>
<organism evidence="8 9">
    <name type="scientific">Sphaceloma murrayae</name>
    <dbReference type="NCBI Taxonomy" id="2082308"/>
    <lineage>
        <taxon>Eukaryota</taxon>
        <taxon>Fungi</taxon>
        <taxon>Dikarya</taxon>
        <taxon>Ascomycota</taxon>
        <taxon>Pezizomycotina</taxon>
        <taxon>Dothideomycetes</taxon>
        <taxon>Dothideomycetidae</taxon>
        <taxon>Myriangiales</taxon>
        <taxon>Elsinoaceae</taxon>
        <taxon>Sphaceloma</taxon>
    </lineage>
</organism>
<sequence length="497" mass="55933">MARQLRQDTTYKDTAFDPYSYSRGRWLDQNVRRRGGRRLDFNLDALLDVAIKCSNGARREIVACEKREGGFNRVFIIDFDNGEVATLNYVKAKANVPVPRVLAWSSKPDGGLVGIEYIIMEHVSGVALKDIWSQMIELQHIEFIESLGKVMKGLCALNFGALGSLYLNSADKPKRTHPIDENYCIGPHCGRQSWGYNDDETIEAAIPQGFQGPWKDLSCFFADLIHISKLTVDRRGSPQKEVEDLLQLLETSKEILQALGKTTAFQESSIPLLFHPDLHARNIFVDPNDPKQILGLIDWQSAAIEPAFVPAVDTPDFAEEPLLDKTLDADIAHDVSEMQDHAQRCKKTWAAMAFLCPKLGKATMLEPVLCRLAAGISSGYADDGTALRSLLADMGKEWKGLGIPGVCPCQPSEADEKLLNKELDQLESTQRLRAHLARLLRCEPNGWIEEQRWDEVVPIYREQYAEFVSACIVSREEDETEEDAKRKADVLWPFDLR</sequence>
<comment type="caution">
    <text evidence="8">The sequence shown here is derived from an EMBL/GenBank/DDBJ whole genome shotgun (WGS) entry which is preliminary data.</text>
</comment>
<dbReference type="PANTHER" id="PTHR36091">
    <property type="entry name" value="ALTERED INHERITANCE OF MITOCHONDRIA PROTEIN 9, MITOCHONDRIAL"/>
    <property type="match status" value="1"/>
</dbReference>
<keyword evidence="9" id="KW-1185">Reference proteome</keyword>
<dbReference type="Gene3D" id="3.90.1200.10">
    <property type="match status" value="1"/>
</dbReference>
<dbReference type="InterPro" id="IPR011009">
    <property type="entry name" value="Kinase-like_dom_sf"/>
</dbReference>
<evidence type="ECO:0000259" key="7">
    <source>
        <dbReference type="Pfam" id="PF01636"/>
    </source>
</evidence>
<dbReference type="GO" id="GO:0005739">
    <property type="term" value="C:mitochondrion"/>
    <property type="evidence" value="ECO:0007669"/>
    <property type="project" value="UniProtKB-SubCell"/>
</dbReference>
<name>A0A2K1QT93_9PEZI</name>
<accession>A0A2K1QT93</accession>
<dbReference type="EMBL" id="NKHZ01000043">
    <property type="protein sequence ID" value="PNS18297.1"/>
    <property type="molecule type" value="Genomic_DNA"/>
</dbReference>
<dbReference type="InterPro" id="IPR002575">
    <property type="entry name" value="Aminoglycoside_PTrfase"/>
</dbReference>
<dbReference type="Pfam" id="PF01636">
    <property type="entry name" value="APH"/>
    <property type="match status" value="1"/>
</dbReference>
<evidence type="ECO:0000256" key="2">
    <source>
        <dbReference type="ARBA" id="ARBA00005543"/>
    </source>
</evidence>
<evidence type="ECO:0000313" key="8">
    <source>
        <dbReference type="EMBL" id="PNS18297.1"/>
    </source>
</evidence>
<proteinExistence type="inferred from homology"/>